<dbReference type="GO" id="GO:0046872">
    <property type="term" value="F:metal ion binding"/>
    <property type="evidence" value="ECO:0007669"/>
    <property type="project" value="UniProtKB-KW"/>
</dbReference>
<feature type="active site" evidence="5">
    <location>
        <position position="163"/>
    </location>
</feature>
<dbReference type="HAMAP" id="MF_00163">
    <property type="entry name" value="Pep_deformylase"/>
    <property type="match status" value="1"/>
</dbReference>
<dbReference type="PRINTS" id="PR01576">
    <property type="entry name" value="PDEFORMYLASE"/>
</dbReference>
<dbReference type="CDD" id="cd00487">
    <property type="entry name" value="Pep_deformylase"/>
    <property type="match status" value="1"/>
</dbReference>
<keyword evidence="5" id="KW-0408">Iron</keyword>
<dbReference type="SUPFAM" id="SSF56420">
    <property type="entry name" value="Peptide deformylase"/>
    <property type="match status" value="1"/>
</dbReference>
<dbReference type="AlphaFoldDB" id="A0A6J4S6W2"/>
<dbReference type="GO" id="GO:0006412">
    <property type="term" value="P:translation"/>
    <property type="evidence" value="ECO:0007669"/>
    <property type="project" value="UniProtKB-UniRule"/>
</dbReference>
<evidence type="ECO:0000256" key="3">
    <source>
        <dbReference type="ARBA" id="ARBA00022801"/>
    </source>
</evidence>
<feature type="binding site" evidence="5">
    <location>
        <position position="162"/>
    </location>
    <ligand>
        <name>Fe cation</name>
        <dbReference type="ChEBI" id="CHEBI:24875"/>
    </ligand>
</feature>
<evidence type="ECO:0000313" key="6">
    <source>
        <dbReference type="EMBL" id="CAA9484243.1"/>
    </source>
</evidence>
<feature type="binding site" evidence="5">
    <location>
        <position position="166"/>
    </location>
    <ligand>
        <name>Fe cation</name>
        <dbReference type="ChEBI" id="CHEBI:24875"/>
    </ligand>
</feature>
<dbReference type="NCBIfam" id="NF001159">
    <property type="entry name" value="PRK00150.1-3"/>
    <property type="match status" value="1"/>
</dbReference>
<protein>
    <recommendedName>
        <fullName evidence="5">Peptide deformylase</fullName>
        <shortName evidence="5">PDF</shortName>
        <ecNumber evidence="5">3.5.1.88</ecNumber>
    </recommendedName>
    <alternativeName>
        <fullName evidence="5">Polypeptide deformylase</fullName>
    </alternativeName>
</protein>
<organism evidence="6">
    <name type="scientific">uncultured Solirubrobacteraceae bacterium</name>
    <dbReference type="NCBI Taxonomy" id="1162706"/>
    <lineage>
        <taxon>Bacteria</taxon>
        <taxon>Bacillati</taxon>
        <taxon>Actinomycetota</taxon>
        <taxon>Thermoleophilia</taxon>
        <taxon>Solirubrobacterales</taxon>
        <taxon>Solirubrobacteraceae</taxon>
        <taxon>environmental samples</taxon>
    </lineage>
</organism>
<comment type="similarity">
    <text evidence="1 5">Belongs to the polypeptide deformylase family.</text>
</comment>
<feature type="binding site" evidence="5">
    <location>
        <position position="120"/>
    </location>
    <ligand>
        <name>Fe cation</name>
        <dbReference type="ChEBI" id="CHEBI:24875"/>
    </ligand>
</feature>
<reference evidence="6" key="1">
    <citation type="submission" date="2020-02" db="EMBL/GenBank/DDBJ databases">
        <authorList>
            <person name="Meier V. D."/>
        </authorList>
    </citation>
    <scope>NUCLEOTIDE SEQUENCE</scope>
    <source>
        <strain evidence="6">AVDCRST_MAG85</strain>
    </source>
</reference>
<comment type="function">
    <text evidence="5">Removes the formyl group from the N-terminal Met of newly synthesized proteins. Requires at least a dipeptide for an efficient rate of reaction. N-terminal L-methionine is a prerequisite for activity but the enzyme has broad specificity at other positions.</text>
</comment>
<dbReference type="EC" id="3.5.1.88" evidence="5"/>
<keyword evidence="2 5" id="KW-0479">Metal-binding</keyword>
<name>A0A6J4S6W2_9ACTN</name>
<dbReference type="PANTHER" id="PTHR10458:SF22">
    <property type="entry name" value="PEPTIDE DEFORMYLASE"/>
    <property type="match status" value="1"/>
</dbReference>
<keyword evidence="4 5" id="KW-0648">Protein biosynthesis</keyword>
<dbReference type="InterPro" id="IPR023635">
    <property type="entry name" value="Peptide_deformylase"/>
</dbReference>
<evidence type="ECO:0000256" key="4">
    <source>
        <dbReference type="ARBA" id="ARBA00022917"/>
    </source>
</evidence>
<dbReference type="GO" id="GO:0042586">
    <property type="term" value="F:peptide deformylase activity"/>
    <property type="evidence" value="ECO:0007669"/>
    <property type="project" value="UniProtKB-UniRule"/>
</dbReference>
<dbReference type="InterPro" id="IPR036821">
    <property type="entry name" value="Peptide_deformylase_sf"/>
</dbReference>
<dbReference type="Gene3D" id="3.90.45.10">
    <property type="entry name" value="Peptide deformylase"/>
    <property type="match status" value="1"/>
</dbReference>
<dbReference type="FunFam" id="3.90.45.10:FF:000003">
    <property type="entry name" value="Peptide deformylase"/>
    <property type="match status" value="1"/>
</dbReference>
<dbReference type="EMBL" id="CADCVT010000093">
    <property type="protein sequence ID" value="CAA9484243.1"/>
    <property type="molecule type" value="Genomic_DNA"/>
</dbReference>
<comment type="cofactor">
    <cofactor evidence="5">
        <name>Fe(2+)</name>
        <dbReference type="ChEBI" id="CHEBI:29033"/>
    </cofactor>
    <text evidence="5">Binds 1 Fe(2+) ion.</text>
</comment>
<dbReference type="NCBIfam" id="TIGR00079">
    <property type="entry name" value="pept_deformyl"/>
    <property type="match status" value="1"/>
</dbReference>
<sequence length="199" mass="21866">MPRGAGLPIRLSFANIPAMSILKVAQMGHPVLRTPARRVDPESIGSPDLQRLVDDMVETLKDYDGIGLAAPQVHVPLRVCLIGVVEEAEEGSPQEVRIVVAINPTVTPLTEETIVGVEGCLSMTDLRGLVPRYRAVRLEALDRGGEPFSLELEGYPAVVAQHETDHLDGVLFVDRMPDLRSLAFSREFVRYGVEYDEVL</sequence>
<dbReference type="Pfam" id="PF01327">
    <property type="entry name" value="Pep_deformylase"/>
    <property type="match status" value="1"/>
</dbReference>
<gene>
    <name evidence="5" type="primary">def</name>
    <name evidence="6" type="ORF">AVDCRST_MAG85-854</name>
</gene>
<comment type="catalytic activity">
    <reaction evidence="5">
        <text>N-terminal N-formyl-L-methionyl-[peptide] + H2O = N-terminal L-methionyl-[peptide] + formate</text>
        <dbReference type="Rhea" id="RHEA:24420"/>
        <dbReference type="Rhea" id="RHEA-COMP:10639"/>
        <dbReference type="Rhea" id="RHEA-COMP:10640"/>
        <dbReference type="ChEBI" id="CHEBI:15377"/>
        <dbReference type="ChEBI" id="CHEBI:15740"/>
        <dbReference type="ChEBI" id="CHEBI:49298"/>
        <dbReference type="ChEBI" id="CHEBI:64731"/>
        <dbReference type="EC" id="3.5.1.88"/>
    </reaction>
</comment>
<keyword evidence="3 5" id="KW-0378">Hydrolase</keyword>
<proteinExistence type="inferred from homology"/>
<dbReference type="PANTHER" id="PTHR10458">
    <property type="entry name" value="PEPTIDE DEFORMYLASE"/>
    <property type="match status" value="1"/>
</dbReference>
<evidence type="ECO:0000256" key="1">
    <source>
        <dbReference type="ARBA" id="ARBA00010759"/>
    </source>
</evidence>
<evidence type="ECO:0000256" key="5">
    <source>
        <dbReference type="HAMAP-Rule" id="MF_00163"/>
    </source>
</evidence>
<accession>A0A6J4S6W2</accession>
<evidence type="ECO:0000256" key="2">
    <source>
        <dbReference type="ARBA" id="ARBA00022723"/>
    </source>
</evidence>
<dbReference type="PIRSF" id="PIRSF004749">
    <property type="entry name" value="Pep_def"/>
    <property type="match status" value="1"/>
</dbReference>